<keyword evidence="1" id="KW-0472">Membrane</keyword>
<dbReference type="EMBL" id="JAOBTW010000003">
    <property type="protein sequence ID" value="MDZ7281018.1"/>
    <property type="molecule type" value="Genomic_DNA"/>
</dbReference>
<sequence length="205" mass="22385">MTGSGKRLALLSAVWVAGLIASGLRPFDRATWWMEVAPVLIALPVLWGLRRRFPLTGLALVLIGAHGLILMLGGAYSYARVPAGFWVQDWLHLARNPYDRLGHFAQGFVPAIIFREWLIRWGGLARGGMLRFLVIACCLALSAAYELVEFGAAMALGQGADEFLGTQGDPWDTQWDMLMCLIGAVAAVVTLSRVHDQQIAAIARL</sequence>
<feature type="transmembrane region" description="Helical" evidence="1">
    <location>
        <begin position="175"/>
        <end position="194"/>
    </location>
</feature>
<reference evidence="3" key="1">
    <citation type="submission" date="2023-07" db="EMBL/GenBank/DDBJ databases">
        <title>Whole genome sequence analysis of rice epiphytic Sphingomonas sanguinis OsEp_Plm_15B2.</title>
        <authorList>
            <person name="Sahu K.P."/>
            <person name="Asharani P."/>
            <person name="Reddy B."/>
            <person name="Kumar A."/>
        </authorList>
    </citation>
    <scope>NUCLEOTIDE SEQUENCE [LARGE SCALE GENOMIC DNA]</scope>
    <source>
        <strain evidence="3">OsEp_Plm_15B2</strain>
    </source>
</reference>
<protein>
    <submittedName>
        <fullName evidence="2">DUF2238 domain-containing protein</fullName>
    </submittedName>
</protein>
<keyword evidence="3" id="KW-1185">Reference proteome</keyword>
<feature type="transmembrane region" description="Helical" evidence="1">
    <location>
        <begin position="56"/>
        <end position="81"/>
    </location>
</feature>
<feature type="transmembrane region" description="Helical" evidence="1">
    <location>
        <begin position="101"/>
        <end position="118"/>
    </location>
</feature>
<evidence type="ECO:0000256" key="1">
    <source>
        <dbReference type="SAM" id="Phobius"/>
    </source>
</evidence>
<accession>A0ABU5LM65</accession>
<keyword evidence="1" id="KW-0812">Transmembrane</keyword>
<dbReference type="PIRSF" id="PIRSF020606">
    <property type="entry name" value="UCP020606"/>
    <property type="match status" value="1"/>
</dbReference>
<evidence type="ECO:0000313" key="2">
    <source>
        <dbReference type="EMBL" id="MDZ7281018.1"/>
    </source>
</evidence>
<dbReference type="Pfam" id="PF09997">
    <property type="entry name" value="DUF2238"/>
    <property type="match status" value="1"/>
</dbReference>
<feature type="transmembrane region" description="Helical" evidence="1">
    <location>
        <begin position="31"/>
        <end position="49"/>
    </location>
</feature>
<dbReference type="InterPro" id="IPR014509">
    <property type="entry name" value="YjdF-like"/>
</dbReference>
<proteinExistence type="predicted"/>
<name>A0ABU5LM65_9SPHN</name>
<evidence type="ECO:0000313" key="3">
    <source>
        <dbReference type="Proteomes" id="UP001292182"/>
    </source>
</evidence>
<keyword evidence="1" id="KW-1133">Transmembrane helix</keyword>
<gene>
    <name evidence="2" type="ORF">N4G62_03110</name>
</gene>
<dbReference type="InterPro" id="IPR058534">
    <property type="entry name" value="YjdF"/>
</dbReference>
<dbReference type="Proteomes" id="UP001292182">
    <property type="component" value="Unassembled WGS sequence"/>
</dbReference>
<organism evidence="2 3">
    <name type="scientific">Sphingomonas sanguinis</name>
    <dbReference type="NCBI Taxonomy" id="33051"/>
    <lineage>
        <taxon>Bacteria</taxon>
        <taxon>Pseudomonadati</taxon>
        <taxon>Pseudomonadota</taxon>
        <taxon>Alphaproteobacteria</taxon>
        <taxon>Sphingomonadales</taxon>
        <taxon>Sphingomonadaceae</taxon>
        <taxon>Sphingomonas</taxon>
    </lineage>
</organism>
<dbReference type="RefSeq" id="WP_322538522.1">
    <property type="nucleotide sequence ID" value="NZ_JAOBTW010000003.1"/>
</dbReference>
<feature type="transmembrane region" description="Helical" evidence="1">
    <location>
        <begin position="130"/>
        <end position="155"/>
    </location>
</feature>
<comment type="caution">
    <text evidence="2">The sequence shown here is derived from an EMBL/GenBank/DDBJ whole genome shotgun (WGS) entry which is preliminary data.</text>
</comment>